<dbReference type="Pfam" id="PF00089">
    <property type="entry name" value="Trypsin"/>
    <property type="match status" value="1"/>
</dbReference>
<dbReference type="PRINTS" id="PR00722">
    <property type="entry name" value="CHYMOTRYPSIN"/>
</dbReference>
<comment type="catalytic activity">
    <reaction evidence="6">
        <text>Preferential cleavage: Arg-|-Xaa, Lys-|-Xaa.</text>
        <dbReference type="EC" id="3.4.21.4"/>
    </reaction>
</comment>
<organism evidence="10 11">
    <name type="scientific">Astyanax mexicanus</name>
    <name type="common">Blind cave fish</name>
    <name type="synonym">Astyanax fasciatus mexicanus</name>
    <dbReference type="NCBI Taxonomy" id="7994"/>
    <lineage>
        <taxon>Eukaryota</taxon>
        <taxon>Metazoa</taxon>
        <taxon>Chordata</taxon>
        <taxon>Craniata</taxon>
        <taxon>Vertebrata</taxon>
        <taxon>Euteleostomi</taxon>
        <taxon>Actinopterygii</taxon>
        <taxon>Neopterygii</taxon>
        <taxon>Teleostei</taxon>
        <taxon>Ostariophysi</taxon>
        <taxon>Characiformes</taxon>
        <taxon>Characoidei</taxon>
        <taxon>Acestrorhamphidae</taxon>
        <taxon>Acestrorhamphinae</taxon>
        <taxon>Astyanax</taxon>
    </lineage>
</organism>
<reference evidence="10" key="3">
    <citation type="submission" date="2025-08" db="UniProtKB">
        <authorList>
            <consortium name="Ensembl"/>
        </authorList>
    </citation>
    <scope>IDENTIFICATION</scope>
</reference>
<keyword evidence="3 8" id="KW-0732">Signal</keyword>
<dbReference type="EC" id="3.4.21.4" evidence="7"/>
<evidence type="ECO:0000256" key="7">
    <source>
        <dbReference type="ARBA" id="ARBA00038868"/>
    </source>
</evidence>
<dbReference type="InParanoid" id="A0A3B1JW79"/>
<dbReference type="PROSITE" id="PS00134">
    <property type="entry name" value="TRYPSIN_HIS"/>
    <property type="match status" value="1"/>
</dbReference>
<dbReference type="Proteomes" id="UP000018467">
    <property type="component" value="Unassembled WGS sequence"/>
</dbReference>
<dbReference type="PANTHER" id="PTHR24271">
    <property type="entry name" value="KALLIKREIN-RELATED"/>
    <property type="match status" value="1"/>
</dbReference>
<reference evidence="11" key="1">
    <citation type="submission" date="2013-03" db="EMBL/GenBank/DDBJ databases">
        <authorList>
            <person name="Jeffery W."/>
            <person name="Warren W."/>
            <person name="Wilson R.K."/>
        </authorList>
    </citation>
    <scope>NUCLEOTIDE SEQUENCE</scope>
    <source>
        <strain evidence="11">female</strain>
    </source>
</reference>
<feature type="signal peptide" evidence="8">
    <location>
        <begin position="1"/>
        <end position="22"/>
    </location>
</feature>
<sequence length="289" mass="32802">MGFLRLFFTSALLYASLLPGDCITGGKEAKAHSRPYMASLQLGGKHQCGGFLISSQWLMSAAHCFQDDTGFKVVLGAHSVSQPEDTKQTFDIAAYYPHPDFSTENYDNDIVLVKLNQPVTETAAVKPVKFQQAGGTDPATNAEVDTAGWGANSWGQRLDQLQELTITMLPRHRCNSYGVAFTDNMFCSAKPRMDTCDVGLHFYPLRSFLQILQKSIFLDALQNNNTYKHVMQFFRYLLLWKNIFFLLSLRDKVKTLLQSQYGNKHTTPIFYLYIYSKLRIPQFSNKLIF</sequence>
<accession>A0A3B1JW79</accession>
<dbReference type="GO" id="GO:0004252">
    <property type="term" value="F:serine-type endopeptidase activity"/>
    <property type="evidence" value="ECO:0007669"/>
    <property type="project" value="UniProtKB-EC"/>
</dbReference>
<dbReference type="GO" id="GO:0006508">
    <property type="term" value="P:proteolysis"/>
    <property type="evidence" value="ECO:0007669"/>
    <property type="project" value="InterPro"/>
</dbReference>
<dbReference type="SUPFAM" id="SSF50494">
    <property type="entry name" value="Trypsin-like serine proteases"/>
    <property type="match status" value="1"/>
</dbReference>
<protein>
    <recommendedName>
        <fullName evidence="7">trypsin</fullName>
        <ecNumber evidence="7">3.4.21.4</ecNumber>
    </recommendedName>
</protein>
<keyword evidence="2" id="KW-0964">Secreted</keyword>
<dbReference type="InterPro" id="IPR009003">
    <property type="entry name" value="Peptidase_S1_PA"/>
</dbReference>
<name>A0A3B1JW79_ASTMX</name>
<dbReference type="FunFam" id="2.40.10.10:FF:000005">
    <property type="entry name" value="Serine protease 37"/>
    <property type="match status" value="1"/>
</dbReference>
<dbReference type="InterPro" id="IPR001254">
    <property type="entry name" value="Trypsin_dom"/>
</dbReference>
<dbReference type="InterPro" id="IPR043504">
    <property type="entry name" value="Peptidase_S1_PA_chymotrypsin"/>
</dbReference>
<feature type="domain" description="Peptidase S1" evidence="9">
    <location>
        <begin position="23"/>
        <end position="240"/>
    </location>
</feature>
<evidence type="ECO:0000256" key="2">
    <source>
        <dbReference type="ARBA" id="ARBA00022525"/>
    </source>
</evidence>
<dbReference type="PANTHER" id="PTHR24271:SF54">
    <property type="entry name" value="COMPLEMENT FACTOR D"/>
    <property type="match status" value="1"/>
</dbReference>
<dbReference type="Bgee" id="ENSAMXG00000038575">
    <property type="expression patterns" value="Expressed in pharyngeal gill and 14 other cell types or tissues"/>
</dbReference>
<reference evidence="10" key="4">
    <citation type="submission" date="2025-09" db="UniProtKB">
        <authorList>
            <consortium name="Ensembl"/>
        </authorList>
    </citation>
    <scope>IDENTIFICATION</scope>
</reference>
<proteinExistence type="predicted"/>
<evidence type="ECO:0000256" key="4">
    <source>
        <dbReference type="ARBA" id="ARBA00023145"/>
    </source>
</evidence>
<dbReference type="AlphaFoldDB" id="A0A3B1JW79"/>
<evidence type="ECO:0000256" key="6">
    <source>
        <dbReference type="ARBA" id="ARBA00036320"/>
    </source>
</evidence>
<dbReference type="Ensembl" id="ENSAMXT00000040882.1">
    <property type="protein sequence ID" value="ENSAMXP00000045594.1"/>
    <property type="gene ID" value="ENSAMXG00000038575.1"/>
</dbReference>
<evidence type="ECO:0000256" key="8">
    <source>
        <dbReference type="SAM" id="SignalP"/>
    </source>
</evidence>
<comment type="subcellular location">
    <subcellularLocation>
        <location evidence="1">Secreted</location>
        <location evidence="1">Extracellular space</location>
    </subcellularLocation>
</comment>
<feature type="chain" id="PRO_5017323081" description="trypsin" evidence="8">
    <location>
        <begin position="23"/>
        <end position="289"/>
    </location>
</feature>
<dbReference type="CDD" id="cd00190">
    <property type="entry name" value="Tryp_SPc"/>
    <property type="match status" value="1"/>
</dbReference>
<dbReference type="Gene3D" id="2.40.10.10">
    <property type="entry name" value="Trypsin-like serine proteases"/>
    <property type="match status" value="2"/>
</dbReference>
<evidence type="ECO:0000256" key="3">
    <source>
        <dbReference type="ARBA" id="ARBA00022729"/>
    </source>
</evidence>
<dbReference type="STRING" id="7994.ENSAMXP00000045594"/>
<dbReference type="GeneTree" id="ENSGT00940000162255"/>
<keyword evidence="4" id="KW-0865">Zymogen</keyword>
<dbReference type="PROSITE" id="PS50240">
    <property type="entry name" value="TRYPSIN_DOM"/>
    <property type="match status" value="1"/>
</dbReference>
<evidence type="ECO:0000256" key="5">
    <source>
        <dbReference type="ARBA" id="ARBA00023157"/>
    </source>
</evidence>
<evidence type="ECO:0000256" key="1">
    <source>
        <dbReference type="ARBA" id="ARBA00004239"/>
    </source>
</evidence>
<evidence type="ECO:0000313" key="10">
    <source>
        <dbReference type="Ensembl" id="ENSAMXP00000045594.1"/>
    </source>
</evidence>
<evidence type="ECO:0000259" key="9">
    <source>
        <dbReference type="PROSITE" id="PS50240"/>
    </source>
</evidence>
<keyword evidence="11" id="KW-1185">Reference proteome</keyword>
<dbReference type="FunCoup" id="A0A3B1JW79">
    <property type="interactions" value="288"/>
</dbReference>
<dbReference type="InterPro" id="IPR001314">
    <property type="entry name" value="Peptidase_S1A"/>
</dbReference>
<evidence type="ECO:0000313" key="11">
    <source>
        <dbReference type="Proteomes" id="UP000018467"/>
    </source>
</evidence>
<keyword evidence="5" id="KW-1015">Disulfide bond</keyword>
<dbReference type="SMART" id="SM00020">
    <property type="entry name" value="Tryp_SPc"/>
    <property type="match status" value="1"/>
</dbReference>
<reference evidence="11" key="2">
    <citation type="journal article" date="2014" name="Nat. Commun.">
        <title>The cavefish genome reveals candidate genes for eye loss.</title>
        <authorList>
            <person name="McGaugh S.E."/>
            <person name="Gross J.B."/>
            <person name="Aken B."/>
            <person name="Blin M."/>
            <person name="Borowsky R."/>
            <person name="Chalopin D."/>
            <person name="Hinaux H."/>
            <person name="Jeffery W.R."/>
            <person name="Keene A."/>
            <person name="Ma L."/>
            <person name="Minx P."/>
            <person name="Murphy D."/>
            <person name="O'Quin K.E."/>
            <person name="Retaux S."/>
            <person name="Rohner N."/>
            <person name="Searle S.M."/>
            <person name="Stahl B.A."/>
            <person name="Tabin C."/>
            <person name="Volff J.N."/>
            <person name="Yoshizawa M."/>
            <person name="Warren W.C."/>
        </authorList>
    </citation>
    <scope>NUCLEOTIDE SEQUENCE [LARGE SCALE GENOMIC DNA]</scope>
    <source>
        <strain evidence="11">female</strain>
    </source>
</reference>
<dbReference type="InterPro" id="IPR018114">
    <property type="entry name" value="TRYPSIN_HIS"/>
</dbReference>
<dbReference type="GO" id="GO:0005576">
    <property type="term" value="C:extracellular region"/>
    <property type="evidence" value="ECO:0007669"/>
    <property type="project" value="UniProtKB-SubCell"/>
</dbReference>